<evidence type="ECO:0000256" key="1">
    <source>
        <dbReference type="SAM" id="Phobius"/>
    </source>
</evidence>
<protein>
    <submittedName>
        <fullName evidence="2">DUF4307 domain-containing protein</fullName>
    </submittedName>
</protein>
<proteinExistence type="predicted"/>
<dbReference type="InterPro" id="IPR025443">
    <property type="entry name" value="DUF4307"/>
</dbReference>
<keyword evidence="1" id="KW-0472">Membrane</keyword>
<keyword evidence="1" id="KW-1133">Transmembrane helix</keyword>
<gene>
    <name evidence="2" type="ORF">ABWK59_20750</name>
</gene>
<dbReference type="KEGG" id="kcm:ABWK59_20750"/>
<dbReference type="Pfam" id="PF14155">
    <property type="entry name" value="DUF4307"/>
    <property type="match status" value="1"/>
</dbReference>
<evidence type="ECO:0000313" key="2">
    <source>
        <dbReference type="EMBL" id="XCM81170.1"/>
    </source>
</evidence>
<sequence>MDARTTTPPEGRYSRRTDREADRRLRIAAVVCGALFLGLIGWLGTSYLLRETTMNGTVPTFEAVSDHELQLQLSVSKREGTGGRCTVRSQGEDGAVVGQHDFPVPAEGDAYTEVVTLRTTARGTTAELLGCTPDR</sequence>
<dbReference type="EMBL" id="CP159872">
    <property type="protein sequence ID" value="XCM81170.1"/>
    <property type="molecule type" value="Genomic_DNA"/>
</dbReference>
<organism evidence="2">
    <name type="scientific">Kitasatospora camelliae</name>
    <dbReference type="NCBI Taxonomy" id="3156397"/>
    <lineage>
        <taxon>Bacteria</taxon>
        <taxon>Bacillati</taxon>
        <taxon>Actinomycetota</taxon>
        <taxon>Actinomycetes</taxon>
        <taxon>Kitasatosporales</taxon>
        <taxon>Streptomycetaceae</taxon>
        <taxon>Kitasatospora</taxon>
    </lineage>
</organism>
<dbReference type="RefSeq" id="WP_354642107.1">
    <property type="nucleotide sequence ID" value="NZ_CP159872.1"/>
</dbReference>
<reference evidence="2" key="1">
    <citation type="submission" date="2024-06" db="EMBL/GenBank/DDBJ databases">
        <title>The genome sequences of Kitasatospora sp. strain HUAS MG31.</title>
        <authorList>
            <person name="Mo P."/>
        </authorList>
    </citation>
    <scope>NUCLEOTIDE SEQUENCE</scope>
    <source>
        <strain evidence="2">HUAS MG31</strain>
    </source>
</reference>
<name>A0AAU8JYZ6_9ACTN</name>
<dbReference type="AlphaFoldDB" id="A0AAU8JYZ6"/>
<keyword evidence="1" id="KW-0812">Transmembrane</keyword>
<feature type="transmembrane region" description="Helical" evidence="1">
    <location>
        <begin position="25"/>
        <end position="49"/>
    </location>
</feature>
<accession>A0AAU8JYZ6</accession>